<accession>A0A2T3ZG06</accession>
<feature type="region of interest" description="Disordered" evidence="6">
    <location>
        <begin position="257"/>
        <end position="278"/>
    </location>
</feature>
<reference evidence="9 10" key="1">
    <citation type="submission" date="2016-07" db="EMBL/GenBank/DDBJ databases">
        <title>Multiple horizontal gene transfer events from other fungi enriched the ability of initially mycotrophic Trichoderma (Ascomycota) to feed on dead plant biomass.</title>
        <authorList>
            <consortium name="DOE Joint Genome Institute"/>
            <person name="Aerts A."/>
            <person name="Atanasova L."/>
            <person name="Chenthamara K."/>
            <person name="Zhang J."/>
            <person name="Grujic M."/>
            <person name="Henrissat B."/>
            <person name="Kuo A."/>
            <person name="Salamov A."/>
            <person name="Lipzen A."/>
            <person name="Labutti K."/>
            <person name="Barry K."/>
            <person name="Miao Y."/>
            <person name="Rahimi M.J."/>
            <person name="Shen Q."/>
            <person name="Grigoriev I.V."/>
            <person name="Kubicek C.P."/>
            <person name="Druzhinina I.S."/>
        </authorList>
    </citation>
    <scope>NUCLEOTIDE SEQUENCE [LARGE SCALE GENOMIC DNA]</scope>
    <source>
        <strain evidence="9 10">CBS 433.97</strain>
    </source>
</reference>
<dbReference type="InterPro" id="IPR050224">
    <property type="entry name" value="TALE_homeobox"/>
</dbReference>
<protein>
    <recommendedName>
        <fullName evidence="11">Homeobox domain-containing protein</fullName>
    </recommendedName>
</protein>
<feature type="compositionally biased region" description="Basic and acidic residues" evidence="6">
    <location>
        <begin position="93"/>
        <end position="105"/>
    </location>
</feature>
<dbReference type="Pfam" id="PF05920">
    <property type="entry name" value="Homeobox_KN"/>
    <property type="match status" value="1"/>
</dbReference>
<dbReference type="PROSITE" id="PS50157">
    <property type="entry name" value="ZINC_FINGER_C2H2_2"/>
    <property type="match status" value="1"/>
</dbReference>
<feature type="region of interest" description="Disordered" evidence="6">
    <location>
        <begin position="170"/>
        <end position="198"/>
    </location>
</feature>
<dbReference type="Proteomes" id="UP000240493">
    <property type="component" value="Unassembled WGS sequence"/>
</dbReference>
<evidence type="ECO:0000313" key="9">
    <source>
        <dbReference type="EMBL" id="PTB43709.1"/>
    </source>
</evidence>
<dbReference type="InterPro" id="IPR017970">
    <property type="entry name" value="Homeobox_CS"/>
</dbReference>
<organism evidence="9 10">
    <name type="scientific">Trichoderma asperellum (strain ATCC 204424 / CBS 433.97 / NBRC 101777)</name>
    <dbReference type="NCBI Taxonomy" id="1042311"/>
    <lineage>
        <taxon>Eukaryota</taxon>
        <taxon>Fungi</taxon>
        <taxon>Dikarya</taxon>
        <taxon>Ascomycota</taxon>
        <taxon>Pezizomycotina</taxon>
        <taxon>Sordariomycetes</taxon>
        <taxon>Hypocreomycetidae</taxon>
        <taxon>Hypocreales</taxon>
        <taxon>Hypocreaceae</taxon>
        <taxon>Trichoderma</taxon>
    </lineage>
</organism>
<dbReference type="InterPro" id="IPR013087">
    <property type="entry name" value="Znf_C2H2_type"/>
</dbReference>
<dbReference type="CDD" id="cd00086">
    <property type="entry name" value="homeodomain"/>
    <property type="match status" value="1"/>
</dbReference>
<dbReference type="Gene3D" id="1.10.10.60">
    <property type="entry name" value="Homeodomain-like"/>
    <property type="match status" value="1"/>
</dbReference>
<evidence type="ECO:0000256" key="3">
    <source>
        <dbReference type="ARBA" id="ARBA00023242"/>
    </source>
</evidence>
<evidence type="ECO:0000259" key="7">
    <source>
        <dbReference type="PROSITE" id="PS50071"/>
    </source>
</evidence>
<evidence type="ECO:0000256" key="2">
    <source>
        <dbReference type="ARBA" id="ARBA00023155"/>
    </source>
</evidence>
<evidence type="ECO:0000256" key="6">
    <source>
        <dbReference type="SAM" id="MobiDB-lite"/>
    </source>
</evidence>
<dbReference type="GO" id="GO:0003677">
    <property type="term" value="F:DNA binding"/>
    <property type="evidence" value="ECO:0007669"/>
    <property type="project" value="UniProtKB-UniRule"/>
</dbReference>
<dbReference type="InterPro" id="IPR009057">
    <property type="entry name" value="Homeodomain-like_sf"/>
</dbReference>
<dbReference type="EMBL" id="KZ679259">
    <property type="protein sequence ID" value="PTB43709.1"/>
    <property type="molecule type" value="Genomic_DNA"/>
</dbReference>
<keyword evidence="2 5" id="KW-0371">Homeobox</keyword>
<dbReference type="GO" id="GO:0005634">
    <property type="term" value="C:nucleus"/>
    <property type="evidence" value="ECO:0007669"/>
    <property type="project" value="UniProtKB-SubCell"/>
</dbReference>
<keyword evidence="10" id="KW-1185">Reference proteome</keyword>
<keyword evidence="1 5" id="KW-0238">DNA-binding</keyword>
<keyword evidence="4" id="KW-0479">Metal-binding</keyword>
<keyword evidence="3 5" id="KW-0539">Nucleus</keyword>
<dbReference type="InterPro" id="IPR008422">
    <property type="entry name" value="KN_HD"/>
</dbReference>
<dbReference type="PROSITE" id="PS50071">
    <property type="entry name" value="HOMEOBOX_2"/>
    <property type="match status" value="1"/>
</dbReference>
<evidence type="ECO:0008006" key="11">
    <source>
        <dbReference type="Google" id="ProtNLM"/>
    </source>
</evidence>
<dbReference type="OrthoDB" id="10056939at2759"/>
<evidence type="ECO:0000256" key="5">
    <source>
        <dbReference type="PROSITE-ProRule" id="PRU00108"/>
    </source>
</evidence>
<dbReference type="SMART" id="SM00355">
    <property type="entry name" value="ZnF_C2H2"/>
    <property type="match status" value="3"/>
</dbReference>
<dbReference type="STRING" id="1042311.A0A2T3ZG06"/>
<dbReference type="GO" id="GO:0000981">
    <property type="term" value="F:DNA-binding transcription factor activity, RNA polymerase II-specific"/>
    <property type="evidence" value="ECO:0007669"/>
    <property type="project" value="InterPro"/>
</dbReference>
<keyword evidence="4" id="KW-0862">Zinc</keyword>
<evidence type="ECO:0000256" key="4">
    <source>
        <dbReference type="PROSITE-ProRule" id="PRU00042"/>
    </source>
</evidence>
<dbReference type="SMART" id="SM00389">
    <property type="entry name" value="HOX"/>
    <property type="match status" value="1"/>
</dbReference>
<dbReference type="AlphaFoldDB" id="A0A2T3ZG06"/>
<dbReference type="SUPFAM" id="SSF46689">
    <property type="entry name" value="Homeodomain-like"/>
    <property type="match status" value="1"/>
</dbReference>
<name>A0A2T3ZG06_TRIA4</name>
<comment type="subcellular location">
    <subcellularLocation>
        <location evidence="5">Nucleus</location>
    </subcellularLocation>
</comment>
<evidence type="ECO:0000313" key="10">
    <source>
        <dbReference type="Proteomes" id="UP000240493"/>
    </source>
</evidence>
<evidence type="ECO:0000256" key="1">
    <source>
        <dbReference type="ARBA" id="ARBA00023125"/>
    </source>
</evidence>
<sequence>MGYDDCIEFSSSIDNISVLFPCGYCAQQRLHCEVAHGGTFLGACTSCIAQGRVCDFTTDTSVTEAQQESFLESPVSADDDTNPLKQPLINSHDGSESSTELHESLGENSAKHVGNNPKVGARFSREALRVLRNWLLSNHRHPYPNNEEKENLVRQTGLSKTQISNWVANARRRGKVRTPSSGSSSPYRDPNGINIPRSVTPAMREMSPMERWQHSPPDQEPASITDIATAALSSEFTGGIGRSLTGYNDVEDPFAGSADQLSSASSSKTSNSSKGSFASAYSHVSRGSFESLTSLRSRGRRRRRRQIPKAVDISTILPSIYTYQCTFCTETFKTKHDWQRHEKSLHLSLERWVCTPYGPIQFFSERNCLACVYCGSKNPSLEHTEQHNDFVCTERSLDGKTFYRKDHLRQHLNIVHGVKFQKWPMNGWKASTPKIRSRCGFCGILMDTWDSRVEHLAQHFKSGKSMAHWKGDWGFAEDVLKVVENGMPPYLIHHERNTLNPYEASKDEIRSNKTLEDYVKLWLVDYIRDLGSAGVTPTDDQLLIEAQRIVRKADTEDTSLTGPDISWFRDLIMLCKPSYDTTQSLINEGSRKPVNNLSWITQIEKIKAFKSANSSLSIIGCEKEKILNDYVKCKQALGQTPTDAELQIQACKAIDDVEPKSNFKSGEAVQWFKFLINSSTNWLSEFKRRAGLPPNMGKDGGIQLIANSGITAYNPFEIQENSIHENPLQQFTEGVLEQHMQRDPHIDIYNAGDSASQAGSTKPDYLNTFQGRTSLEMDASLPALEIREQTLPNQNSDPGAKIMISPQTSHWGFSDEAIDGTLPIKANDNIPASSVQISQHNNSENEPPRYFLSDVNCYGRLEKELTRFVASCLSPNNPLQHIPSDEEIQHQARWIIYDDDDPWNQTAADNAEWLARFKHDAGLIPSGEFGLSPVSPPRPWTVKDGGTGFQPPFVKPRAGKHIEFSEDTFVYIDNRPYNVSKDTAERYVHALCEGQFRFPASVFCSRELEDGLNAYIEECIMSLTIPTDDDLRTKAREILGVDRTAADDPKLLQTFKSMHTLWRTQANGERNLLPPEVYPDNVAAGFMNGVDVLIPHTQQMSTIDPVAEVSYTLGP</sequence>
<gene>
    <name evidence="9" type="ORF">M441DRAFT_164492</name>
</gene>
<feature type="DNA-binding region" description="Homeobox" evidence="5">
    <location>
        <begin position="116"/>
        <end position="178"/>
    </location>
</feature>
<feature type="region of interest" description="Disordered" evidence="6">
    <location>
        <begin position="67"/>
        <end position="118"/>
    </location>
</feature>
<feature type="domain" description="Homeobox" evidence="7">
    <location>
        <begin position="114"/>
        <end position="177"/>
    </location>
</feature>
<feature type="domain" description="C2H2-type" evidence="8">
    <location>
        <begin position="323"/>
        <end position="351"/>
    </location>
</feature>
<dbReference type="PANTHER" id="PTHR11850">
    <property type="entry name" value="HOMEOBOX PROTEIN TRANSCRIPTION FACTORS"/>
    <property type="match status" value="1"/>
</dbReference>
<keyword evidence="4" id="KW-0863">Zinc-finger</keyword>
<dbReference type="GO" id="GO:0008270">
    <property type="term" value="F:zinc ion binding"/>
    <property type="evidence" value="ECO:0007669"/>
    <property type="project" value="UniProtKB-KW"/>
</dbReference>
<dbReference type="PROSITE" id="PS00027">
    <property type="entry name" value="HOMEOBOX_1"/>
    <property type="match status" value="1"/>
</dbReference>
<dbReference type="InterPro" id="IPR001356">
    <property type="entry name" value="HD"/>
</dbReference>
<dbReference type="PROSITE" id="PS00028">
    <property type="entry name" value="ZINC_FINGER_C2H2_1"/>
    <property type="match status" value="1"/>
</dbReference>
<evidence type="ECO:0000259" key="8">
    <source>
        <dbReference type="PROSITE" id="PS50157"/>
    </source>
</evidence>
<proteinExistence type="predicted"/>